<sequence length="178" mass="19645">MNPFNWLRQRSPNRLNAEKLYGAIVAQARLPVFYADFDMPDTLEGRLSVLTVHMFAVLRRLKAEGAEGLPLAQELVDAFSADMDTVLREMGVSDMKVPKRVRDICAKSHGVINLLEAAYPEGEEAFGAALVEILPLPPEQAKAASRRLTAYLHKVAEALAEQSLSALRQGNVQFPEVS</sequence>
<dbReference type="OrthoDB" id="7158889at2"/>
<comment type="similarity">
    <text evidence="1">Belongs to the CBP3 family.</text>
</comment>
<comment type="caution">
    <text evidence="4">The sequence shown here is derived from an EMBL/GenBank/DDBJ whole genome shotgun (WGS) entry which is preliminary data.</text>
</comment>
<dbReference type="Pfam" id="PF03981">
    <property type="entry name" value="Ubiq_cyt_C_chap"/>
    <property type="match status" value="1"/>
</dbReference>
<reference evidence="4 5" key="1">
    <citation type="submission" date="2016-07" db="EMBL/GenBank/DDBJ databases">
        <title>Draft genome sequence of Methyloligella halotolerans C2T (VKM B-2706T=CCUG 61687T=DSM 25045T), a halotolerant polyhydroxybutyrate accumulating methylotroph.</title>
        <authorList>
            <person name="Vasilenko O.V."/>
            <person name="Doronina N.V."/>
            <person name="Poroshina M.N."/>
            <person name="Tarlachkov S.V."/>
            <person name="Trotsenko Y.A."/>
        </authorList>
    </citation>
    <scope>NUCLEOTIDE SEQUENCE [LARGE SCALE GENOMIC DNA]</scope>
    <source>
        <strain evidence="4 5">VKM B-2706</strain>
    </source>
</reference>
<evidence type="ECO:0000259" key="3">
    <source>
        <dbReference type="Pfam" id="PF03981"/>
    </source>
</evidence>
<evidence type="ECO:0000313" key="5">
    <source>
        <dbReference type="Proteomes" id="UP000095087"/>
    </source>
</evidence>
<dbReference type="PANTHER" id="PTHR12184:SF1">
    <property type="entry name" value="UBIQUINOL-CYTOCHROME-C REDUCTASE COMPLEX ASSEMBLY FACTOR 1"/>
    <property type="match status" value="1"/>
</dbReference>
<name>A0A1E2S2K1_9HYPH</name>
<accession>A0A1E2S2K1</accession>
<organism evidence="4 5">
    <name type="scientific">Methyloligella halotolerans</name>
    <dbReference type="NCBI Taxonomy" id="1177755"/>
    <lineage>
        <taxon>Bacteria</taxon>
        <taxon>Pseudomonadati</taxon>
        <taxon>Pseudomonadota</taxon>
        <taxon>Alphaproteobacteria</taxon>
        <taxon>Hyphomicrobiales</taxon>
        <taxon>Hyphomicrobiaceae</taxon>
        <taxon>Methyloligella</taxon>
    </lineage>
</organism>
<dbReference type="STRING" id="1177755.A7A08_00398"/>
<dbReference type="PANTHER" id="PTHR12184">
    <property type="entry name" value="UBIQUINOL-CYTOCHROME C REDUCTASE COMPLEX ASSEMBLY FACTOR 1 FAMILY MEMBER"/>
    <property type="match status" value="1"/>
</dbReference>
<dbReference type="Proteomes" id="UP000095087">
    <property type="component" value="Unassembled WGS sequence"/>
</dbReference>
<dbReference type="RefSeq" id="WP_069093838.1">
    <property type="nucleotide sequence ID" value="NZ_MASI01000001.1"/>
</dbReference>
<evidence type="ECO:0000256" key="2">
    <source>
        <dbReference type="ARBA" id="ARBA00006436"/>
    </source>
</evidence>
<protein>
    <submittedName>
        <fullName evidence="4">Ubiquinol-cytochrome C chaperone</fullName>
    </submittedName>
</protein>
<keyword evidence="5" id="KW-1185">Reference proteome</keyword>
<evidence type="ECO:0000313" key="4">
    <source>
        <dbReference type="EMBL" id="ODA68568.1"/>
    </source>
</evidence>
<dbReference type="EMBL" id="MASI01000001">
    <property type="protein sequence ID" value="ODA68568.1"/>
    <property type="molecule type" value="Genomic_DNA"/>
</dbReference>
<dbReference type="AlphaFoldDB" id="A0A1E2S2K1"/>
<proteinExistence type="inferred from homology"/>
<dbReference type="InterPro" id="IPR021150">
    <property type="entry name" value="Ubiq_cyt_c_chap"/>
</dbReference>
<dbReference type="InterPro" id="IPR007129">
    <property type="entry name" value="Ubiqinol_cyt_c_chaperone_CPB3"/>
</dbReference>
<evidence type="ECO:0000256" key="1">
    <source>
        <dbReference type="ARBA" id="ARBA00006407"/>
    </source>
</evidence>
<feature type="domain" description="Ubiquinol-cytochrome c chaperone" evidence="3">
    <location>
        <begin position="36"/>
        <end position="174"/>
    </location>
</feature>
<gene>
    <name evidence="4" type="ORF">A7A08_00398</name>
</gene>
<comment type="similarity">
    <text evidence="2">Belongs to the UPF0174 family.</text>
</comment>